<protein>
    <submittedName>
        <fullName evidence="9">NitT/TauT family transport system permease protein</fullName>
    </submittedName>
</protein>
<evidence type="ECO:0000256" key="5">
    <source>
        <dbReference type="ARBA" id="ARBA00022989"/>
    </source>
</evidence>
<dbReference type="PANTHER" id="PTHR30151:SF0">
    <property type="entry name" value="ABC TRANSPORTER PERMEASE PROTEIN MJ0413-RELATED"/>
    <property type="match status" value="1"/>
</dbReference>
<gene>
    <name evidence="9" type="ORF">SAMN02745784_01931</name>
</gene>
<dbReference type="Gene3D" id="1.10.3720.10">
    <property type="entry name" value="MetI-like"/>
    <property type="match status" value="1"/>
</dbReference>
<dbReference type="GO" id="GO:0055085">
    <property type="term" value="P:transmembrane transport"/>
    <property type="evidence" value="ECO:0007669"/>
    <property type="project" value="InterPro"/>
</dbReference>
<keyword evidence="2 7" id="KW-0813">Transport</keyword>
<dbReference type="RefSeq" id="WP_072975859.1">
    <property type="nucleotide sequence ID" value="NZ_FQTY01000007.1"/>
</dbReference>
<evidence type="ECO:0000313" key="10">
    <source>
        <dbReference type="Proteomes" id="UP000184114"/>
    </source>
</evidence>
<evidence type="ECO:0000256" key="6">
    <source>
        <dbReference type="ARBA" id="ARBA00023136"/>
    </source>
</evidence>
<evidence type="ECO:0000256" key="1">
    <source>
        <dbReference type="ARBA" id="ARBA00004651"/>
    </source>
</evidence>
<sequence length="277" mass="30533">MRNSLRRTLISFIVPVILICIWTIFANKIDNPIILPKLSQVLSNFIHATDDFIGLGSLPKNISVSIIRVMLGYLVGIIVALPLGIFMGYKEKINLLFSKTINIIRPVPALGWVPLILAWFGTKSLATLFKIPYGTRQVFFNNFKFSMIFIIAIGTFFPVVSSSAFGVRNVPKTLIESAKVLGASKRDIFFKILIPGAGPNIIYGLRGGLGSAWACLVAAEMLPGSLSGVGYLITHSYELARIDLVVTGIICIGLVGSLLDYIFIVIENRHFSWLSRR</sequence>
<feature type="transmembrane region" description="Helical" evidence="7">
    <location>
        <begin position="7"/>
        <end position="25"/>
    </location>
</feature>
<comment type="subcellular location">
    <subcellularLocation>
        <location evidence="1 7">Cell membrane</location>
        <topology evidence="1 7">Multi-pass membrane protein</topology>
    </subcellularLocation>
</comment>
<name>A0A1M4WM37_9FIRM</name>
<comment type="similarity">
    <text evidence="7">Belongs to the binding-protein-dependent transport system permease family.</text>
</comment>
<dbReference type="Proteomes" id="UP000184114">
    <property type="component" value="Unassembled WGS sequence"/>
</dbReference>
<dbReference type="STRING" id="1123404.SAMN02745784_01931"/>
<dbReference type="GO" id="GO:0005886">
    <property type="term" value="C:plasma membrane"/>
    <property type="evidence" value="ECO:0007669"/>
    <property type="project" value="UniProtKB-SubCell"/>
</dbReference>
<dbReference type="EMBL" id="FQTY01000007">
    <property type="protein sequence ID" value="SHE82361.1"/>
    <property type="molecule type" value="Genomic_DNA"/>
</dbReference>
<organism evidence="9 10">
    <name type="scientific">Tissierella praeacuta DSM 18095</name>
    <dbReference type="NCBI Taxonomy" id="1123404"/>
    <lineage>
        <taxon>Bacteria</taxon>
        <taxon>Bacillati</taxon>
        <taxon>Bacillota</taxon>
        <taxon>Tissierellia</taxon>
        <taxon>Tissierellales</taxon>
        <taxon>Tissierellaceae</taxon>
        <taxon>Tissierella</taxon>
    </lineage>
</organism>
<dbReference type="PROSITE" id="PS50928">
    <property type="entry name" value="ABC_TM1"/>
    <property type="match status" value="1"/>
</dbReference>
<dbReference type="PANTHER" id="PTHR30151">
    <property type="entry name" value="ALKANE SULFONATE ABC TRANSPORTER-RELATED, MEMBRANE SUBUNIT"/>
    <property type="match status" value="1"/>
</dbReference>
<keyword evidence="10" id="KW-1185">Reference proteome</keyword>
<reference evidence="10" key="1">
    <citation type="submission" date="2016-11" db="EMBL/GenBank/DDBJ databases">
        <authorList>
            <person name="Varghese N."/>
            <person name="Submissions S."/>
        </authorList>
    </citation>
    <scope>NUCLEOTIDE SEQUENCE [LARGE SCALE GENOMIC DNA]</scope>
    <source>
        <strain evidence="10">DSM 18095</strain>
    </source>
</reference>
<proteinExistence type="inferred from homology"/>
<feature type="transmembrane region" description="Helical" evidence="7">
    <location>
        <begin position="66"/>
        <end position="89"/>
    </location>
</feature>
<dbReference type="CDD" id="cd06261">
    <property type="entry name" value="TM_PBP2"/>
    <property type="match status" value="1"/>
</dbReference>
<keyword evidence="3" id="KW-1003">Cell membrane</keyword>
<evidence type="ECO:0000256" key="7">
    <source>
        <dbReference type="RuleBase" id="RU363032"/>
    </source>
</evidence>
<keyword evidence="5 7" id="KW-1133">Transmembrane helix</keyword>
<feature type="transmembrane region" description="Helical" evidence="7">
    <location>
        <begin position="211"/>
        <end position="232"/>
    </location>
</feature>
<keyword evidence="4 7" id="KW-0812">Transmembrane</keyword>
<dbReference type="GeneID" id="90993909"/>
<dbReference type="SUPFAM" id="SSF161098">
    <property type="entry name" value="MetI-like"/>
    <property type="match status" value="1"/>
</dbReference>
<dbReference type="Pfam" id="PF00528">
    <property type="entry name" value="BPD_transp_1"/>
    <property type="match status" value="1"/>
</dbReference>
<evidence type="ECO:0000259" key="8">
    <source>
        <dbReference type="PROSITE" id="PS50928"/>
    </source>
</evidence>
<feature type="transmembrane region" description="Helical" evidence="7">
    <location>
        <begin position="188"/>
        <end position="205"/>
    </location>
</feature>
<evidence type="ECO:0000256" key="2">
    <source>
        <dbReference type="ARBA" id="ARBA00022448"/>
    </source>
</evidence>
<evidence type="ECO:0000313" key="9">
    <source>
        <dbReference type="EMBL" id="SHE82361.1"/>
    </source>
</evidence>
<feature type="transmembrane region" description="Helical" evidence="7">
    <location>
        <begin position="145"/>
        <end position="167"/>
    </location>
</feature>
<accession>A0A1M4WM37</accession>
<evidence type="ECO:0000256" key="4">
    <source>
        <dbReference type="ARBA" id="ARBA00022692"/>
    </source>
</evidence>
<evidence type="ECO:0000256" key="3">
    <source>
        <dbReference type="ARBA" id="ARBA00022475"/>
    </source>
</evidence>
<keyword evidence="6 7" id="KW-0472">Membrane</keyword>
<feature type="transmembrane region" description="Helical" evidence="7">
    <location>
        <begin position="244"/>
        <end position="266"/>
    </location>
</feature>
<dbReference type="InterPro" id="IPR035906">
    <property type="entry name" value="MetI-like_sf"/>
</dbReference>
<dbReference type="AlphaFoldDB" id="A0A1M4WM37"/>
<feature type="domain" description="ABC transmembrane type-1" evidence="8">
    <location>
        <begin position="62"/>
        <end position="263"/>
    </location>
</feature>
<dbReference type="InterPro" id="IPR000515">
    <property type="entry name" value="MetI-like"/>
</dbReference>